<dbReference type="AlphaFoldDB" id="A0A8H4R394"/>
<dbReference type="Gene3D" id="3.30.420.40">
    <property type="match status" value="1"/>
</dbReference>
<dbReference type="PANTHER" id="PTHR14187">
    <property type="entry name" value="ALPHA KINASE/ELONGATION FACTOR 2 KINASE"/>
    <property type="match status" value="1"/>
</dbReference>
<protein>
    <submittedName>
        <fullName evidence="1">Uncharacterized protein</fullName>
    </submittedName>
</protein>
<comment type="caution">
    <text evidence="1">The sequence shown here is derived from an EMBL/GenBank/DDBJ whole genome shotgun (WGS) entry which is preliminary data.</text>
</comment>
<gene>
    <name evidence="1" type="ORF">D9613_001113</name>
</gene>
<dbReference type="SUPFAM" id="SSF53067">
    <property type="entry name" value="Actin-like ATPase domain"/>
    <property type="match status" value="2"/>
</dbReference>
<dbReference type="EMBL" id="JAACJL010000015">
    <property type="protein sequence ID" value="KAF4620992.1"/>
    <property type="molecule type" value="Genomic_DNA"/>
</dbReference>
<evidence type="ECO:0000313" key="2">
    <source>
        <dbReference type="Proteomes" id="UP000521872"/>
    </source>
</evidence>
<reference evidence="1 2" key="1">
    <citation type="submission" date="2019-12" db="EMBL/GenBank/DDBJ databases">
        <authorList>
            <person name="Floudas D."/>
            <person name="Bentzer J."/>
            <person name="Ahren D."/>
            <person name="Johansson T."/>
            <person name="Persson P."/>
            <person name="Tunlid A."/>
        </authorList>
    </citation>
    <scope>NUCLEOTIDE SEQUENCE [LARGE SCALE GENOMIC DNA]</scope>
    <source>
        <strain evidence="1 2">CBS 102.39</strain>
    </source>
</reference>
<dbReference type="InterPro" id="IPR043129">
    <property type="entry name" value="ATPase_NBD"/>
</dbReference>
<accession>A0A8H4R394</accession>
<keyword evidence="2" id="KW-1185">Reference proteome</keyword>
<dbReference type="CDD" id="cd10170">
    <property type="entry name" value="ASKHA_NBD_HSP70"/>
    <property type="match status" value="1"/>
</dbReference>
<evidence type="ECO:0000313" key="1">
    <source>
        <dbReference type="EMBL" id="KAF4620992.1"/>
    </source>
</evidence>
<proteinExistence type="predicted"/>
<dbReference type="Proteomes" id="UP000521872">
    <property type="component" value="Unassembled WGS sequence"/>
</dbReference>
<organism evidence="1 2">
    <name type="scientific">Agrocybe pediades</name>
    <dbReference type="NCBI Taxonomy" id="84607"/>
    <lineage>
        <taxon>Eukaryota</taxon>
        <taxon>Fungi</taxon>
        <taxon>Dikarya</taxon>
        <taxon>Basidiomycota</taxon>
        <taxon>Agaricomycotina</taxon>
        <taxon>Agaricomycetes</taxon>
        <taxon>Agaricomycetidae</taxon>
        <taxon>Agaricales</taxon>
        <taxon>Agaricineae</taxon>
        <taxon>Strophariaceae</taxon>
        <taxon>Agrocybe</taxon>
    </lineage>
</organism>
<name>A0A8H4R394_9AGAR</name>
<dbReference type="PANTHER" id="PTHR14187:SF5">
    <property type="entry name" value="HEAT SHOCK 70 KDA PROTEIN 12A"/>
    <property type="match status" value="1"/>
</dbReference>
<sequence>MKTSTAYGGPRRKLVLAFDLGTTYSGISYSILDPGQVPEIKPVTRFPAHEHITGASKIPTIIYYDRKGAVRAVGAEAKDESVFEKAEEEHWVKAEWFKLHLRQKTANEDRNLQNIPPLPLNKTVTEVIADFLAYLLQCASSYIQDSHPDGASLWASFRNEIHFVLSHPNGWEGKQQAEMRKAAVLAKLIPPTPSGHSRISFVTEGEASLHFSIYNGLPDGAMKRGDGVVIVDAGGGTIDISSYSKKIGSSKDTYEEIAAPECYLHGSAFVKMCAEAFLRSGLEGSSYDNPEDIQHIVECFDKTTKLRFRDPSETQYVKFGGSRDNDPDYNIRFGQLKLQGTDVAMFFEPSIECIVKAVKEQHRKAHKPISHVILVGGFAASDWLFNKVHEALAPLKLNVMRPDNYVSKAVSDGAISFYLDHYVNTRVSKVTYGNFCHIPFDENDPEHVQRVSNTFTSVSGNKRITDSFDIILAKNTQVSETQEFRRSYFREYEKIMGDFKTATFNVWCYRGAVEEPKWKDVDKGNYSKLCTIEVGNLSKLPLQPLYRAGVEGSPAVRYYRLSYDIVLLFGLTELKAFVAWKEEGVEKRSETKILYDVDPADE</sequence>